<dbReference type="Pfam" id="PF08534">
    <property type="entry name" value="Redoxin"/>
    <property type="match status" value="1"/>
</dbReference>
<comment type="function">
    <text evidence="1">Thiol-specific peroxidase that catalyzes the reduction of hydrogen peroxide and organic hydroperoxides to water and alcohols, respectively. Plays a role in cell protection against oxidative stress by detoxifying peroxides and as sensor of hydrogen peroxide-mediated signaling events.</text>
</comment>
<keyword evidence="5" id="KW-0049">Antioxidant</keyword>
<dbReference type="GO" id="GO:0008379">
    <property type="term" value="F:thioredoxin peroxidase activity"/>
    <property type="evidence" value="ECO:0007669"/>
    <property type="project" value="InterPro"/>
</dbReference>
<feature type="active site" description="Cysteine sulfenic acid (-SOH) intermediate" evidence="8">
    <location>
        <position position="321"/>
    </location>
</feature>
<keyword evidence="12" id="KW-1185">Reference proteome</keyword>
<proteinExistence type="inferred from homology"/>
<protein>
    <recommendedName>
        <fullName evidence="3">thioredoxin-dependent peroxiredoxin</fullName>
        <ecNumber evidence="3">1.11.1.24</ecNumber>
    </recommendedName>
</protein>
<gene>
    <name evidence="11" type="ORF">HPG69_016381</name>
</gene>
<feature type="region of interest" description="Disordered" evidence="9">
    <location>
        <begin position="168"/>
        <end position="222"/>
    </location>
</feature>
<dbReference type="AlphaFoldDB" id="A0A7J7EFH6"/>
<dbReference type="Gene3D" id="3.40.30.10">
    <property type="entry name" value="Glutaredoxin"/>
    <property type="match status" value="1"/>
</dbReference>
<evidence type="ECO:0000256" key="1">
    <source>
        <dbReference type="ARBA" id="ARBA00003330"/>
    </source>
</evidence>
<keyword evidence="4" id="KW-0575">Peroxidase</keyword>
<sequence length="477" mass="52084">MSHHTGKDYKLVYKKKVNSSFRDVTLPQKELSDITGSGTRVSESPRGNWYHGLHFSMGGRSSGQPRNIKGGRQTFNRFTAGSLLLAGCLCHSSVLQWTIKLATECYDALQGSMHLAQGCMLGSSDMGKKKQQPNNTKDMTTQTKDLGKLPKYEGKRRKCHIPVEKLSQGVAKPESVDQNRAINTARDPLSQLDQGDGLTEKKERKRGGRLWPGAAGGGGSALGCPVPHRGGVLTARAAARLEYTGAQRRGRRVTQAEAENRHWVRPAVSTAPPQPRLCSRWETPSHQRWCLKGSLATRCTWRSSRTRRGTCGVPGAFTPSCSRTHLPGFVGQAGALKASEIQVVALTSVNDVFVTEKWGPLHDVEGRAWLLASPPGAFGKETDLLLDDSSVSLFGNRWLKRFCMVIEDGRGKPLNLELDGTGRHLQPGLQHPLPALRPPPRSTPSTFPCFTCPALGRGPQPNLSWGHPVGTLAKFLQ</sequence>
<comment type="catalytic activity">
    <reaction evidence="7">
        <text>a hydroperoxide + [thioredoxin]-dithiol = an alcohol + [thioredoxin]-disulfide + H2O</text>
        <dbReference type="Rhea" id="RHEA:62620"/>
        <dbReference type="Rhea" id="RHEA-COMP:10698"/>
        <dbReference type="Rhea" id="RHEA-COMP:10700"/>
        <dbReference type="ChEBI" id="CHEBI:15377"/>
        <dbReference type="ChEBI" id="CHEBI:29950"/>
        <dbReference type="ChEBI" id="CHEBI:30879"/>
        <dbReference type="ChEBI" id="CHEBI:35924"/>
        <dbReference type="ChEBI" id="CHEBI:50058"/>
        <dbReference type="EC" id="1.11.1.24"/>
    </reaction>
</comment>
<dbReference type="InterPro" id="IPR013740">
    <property type="entry name" value="Redoxin"/>
</dbReference>
<evidence type="ECO:0000313" key="12">
    <source>
        <dbReference type="Proteomes" id="UP000551758"/>
    </source>
</evidence>
<evidence type="ECO:0000256" key="5">
    <source>
        <dbReference type="ARBA" id="ARBA00022862"/>
    </source>
</evidence>
<reference evidence="11 12" key="1">
    <citation type="journal article" date="2020" name="Mol. Biol. Evol.">
        <title>Interspecific Gene Flow and the Evolution of Specialization in Black and White Rhinoceros.</title>
        <authorList>
            <person name="Moodley Y."/>
            <person name="Westbury M.V."/>
            <person name="Russo I.M."/>
            <person name="Gopalakrishnan S."/>
            <person name="Rakotoarivelo A."/>
            <person name="Olsen R.A."/>
            <person name="Prost S."/>
            <person name="Tunstall T."/>
            <person name="Ryder O.A."/>
            <person name="Dalen L."/>
            <person name="Bruford M.W."/>
        </authorList>
    </citation>
    <scope>NUCLEOTIDE SEQUENCE [LARGE SCALE GENOMIC DNA]</scope>
    <source>
        <strain evidence="11">SBR-YM</strain>
        <tissue evidence="11">Skin</tissue>
    </source>
</reference>
<dbReference type="GO" id="GO:0045454">
    <property type="term" value="P:cell redox homeostasis"/>
    <property type="evidence" value="ECO:0007669"/>
    <property type="project" value="TreeGrafter"/>
</dbReference>
<dbReference type="InterPro" id="IPR037944">
    <property type="entry name" value="PRX5-like"/>
</dbReference>
<evidence type="ECO:0000256" key="8">
    <source>
        <dbReference type="PIRSR" id="PIRSR637944-1"/>
    </source>
</evidence>
<dbReference type="GO" id="GO:0005739">
    <property type="term" value="C:mitochondrion"/>
    <property type="evidence" value="ECO:0007669"/>
    <property type="project" value="TreeGrafter"/>
</dbReference>
<comment type="similarity">
    <text evidence="2">Belongs to the peroxiredoxin family. Prx5 subfamily.</text>
</comment>
<dbReference type="Proteomes" id="UP000551758">
    <property type="component" value="Unassembled WGS sequence"/>
</dbReference>
<accession>A0A7J7EFH6</accession>
<dbReference type="GO" id="GO:0042744">
    <property type="term" value="P:hydrogen peroxide catabolic process"/>
    <property type="evidence" value="ECO:0007669"/>
    <property type="project" value="TreeGrafter"/>
</dbReference>
<dbReference type="PANTHER" id="PTHR10430:SF16">
    <property type="entry name" value="PEROXIREDOXIN-5, MITOCHONDRIAL"/>
    <property type="match status" value="1"/>
</dbReference>
<dbReference type="EMBL" id="JACDTQ010003235">
    <property type="protein sequence ID" value="KAF5914431.1"/>
    <property type="molecule type" value="Genomic_DNA"/>
</dbReference>
<dbReference type="EC" id="1.11.1.24" evidence="3"/>
<evidence type="ECO:0000313" key="11">
    <source>
        <dbReference type="EMBL" id="KAF5914431.1"/>
    </source>
</evidence>
<evidence type="ECO:0000256" key="2">
    <source>
        <dbReference type="ARBA" id="ARBA00010505"/>
    </source>
</evidence>
<organism evidence="11 12">
    <name type="scientific">Diceros bicornis minor</name>
    <name type="common">South-central black rhinoceros</name>
    <dbReference type="NCBI Taxonomy" id="77932"/>
    <lineage>
        <taxon>Eukaryota</taxon>
        <taxon>Metazoa</taxon>
        <taxon>Chordata</taxon>
        <taxon>Craniata</taxon>
        <taxon>Vertebrata</taxon>
        <taxon>Euteleostomi</taxon>
        <taxon>Mammalia</taxon>
        <taxon>Eutheria</taxon>
        <taxon>Laurasiatheria</taxon>
        <taxon>Perissodactyla</taxon>
        <taxon>Rhinocerotidae</taxon>
        <taxon>Diceros</taxon>
    </lineage>
</organism>
<evidence type="ECO:0000256" key="6">
    <source>
        <dbReference type="ARBA" id="ARBA00023002"/>
    </source>
</evidence>
<evidence type="ECO:0000259" key="10">
    <source>
        <dbReference type="Pfam" id="PF08534"/>
    </source>
</evidence>
<feature type="domain" description="Redoxin" evidence="10">
    <location>
        <begin position="312"/>
        <end position="410"/>
    </location>
</feature>
<name>A0A7J7EFH6_DICBM</name>
<evidence type="ECO:0000256" key="9">
    <source>
        <dbReference type="SAM" id="MobiDB-lite"/>
    </source>
</evidence>
<dbReference type="InterPro" id="IPR036249">
    <property type="entry name" value="Thioredoxin-like_sf"/>
</dbReference>
<dbReference type="GO" id="GO:0034599">
    <property type="term" value="P:cellular response to oxidative stress"/>
    <property type="evidence" value="ECO:0007669"/>
    <property type="project" value="InterPro"/>
</dbReference>
<dbReference type="GO" id="GO:0005777">
    <property type="term" value="C:peroxisome"/>
    <property type="evidence" value="ECO:0007669"/>
    <property type="project" value="TreeGrafter"/>
</dbReference>
<keyword evidence="6" id="KW-0560">Oxidoreductase</keyword>
<evidence type="ECO:0000256" key="4">
    <source>
        <dbReference type="ARBA" id="ARBA00022559"/>
    </source>
</evidence>
<dbReference type="PANTHER" id="PTHR10430">
    <property type="entry name" value="PEROXIREDOXIN"/>
    <property type="match status" value="1"/>
</dbReference>
<evidence type="ECO:0000256" key="3">
    <source>
        <dbReference type="ARBA" id="ARBA00013017"/>
    </source>
</evidence>
<comment type="caution">
    <text evidence="11">The sequence shown here is derived from an EMBL/GenBank/DDBJ whole genome shotgun (WGS) entry which is preliminary data.</text>
</comment>
<dbReference type="SUPFAM" id="SSF52833">
    <property type="entry name" value="Thioredoxin-like"/>
    <property type="match status" value="1"/>
</dbReference>
<evidence type="ECO:0000256" key="7">
    <source>
        <dbReference type="ARBA" id="ARBA00049091"/>
    </source>
</evidence>